<evidence type="ECO:0000256" key="1">
    <source>
        <dbReference type="ARBA" id="ARBA00004567"/>
    </source>
</evidence>
<dbReference type="PANTHER" id="PTHR13437">
    <property type="entry name" value="NUCLEOPORIN P58/P45 NUCLEOPORIN-LIKE PROTEIN 1"/>
    <property type="match status" value="1"/>
</dbReference>
<evidence type="ECO:0000313" key="10">
    <source>
        <dbReference type="EMBL" id="RUS26625.1"/>
    </source>
</evidence>
<keyword evidence="7" id="KW-0539">Nucleus</keyword>
<evidence type="ECO:0000256" key="6">
    <source>
        <dbReference type="ARBA" id="ARBA00023132"/>
    </source>
</evidence>
<dbReference type="AlphaFoldDB" id="A0A433QA12"/>
<evidence type="ECO:0000256" key="3">
    <source>
        <dbReference type="ARBA" id="ARBA00022816"/>
    </source>
</evidence>
<feature type="region of interest" description="Disordered" evidence="9">
    <location>
        <begin position="219"/>
        <end position="238"/>
    </location>
</feature>
<feature type="compositionally biased region" description="Low complexity" evidence="9">
    <location>
        <begin position="444"/>
        <end position="470"/>
    </location>
</feature>
<dbReference type="Pfam" id="PF15967">
    <property type="entry name" value="Nucleoporin_FG2"/>
    <property type="match status" value="1"/>
</dbReference>
<dbReference type="PANTHER" id="PTHR13437:SF2">
    <property type="entry name" value="NUCLEOPORIN P58_P45"/>
    <property type="match status" value="1"/>
</dbReference>
<keyword evidence="8" id="KW-0175">Coiled coil</keyword>
<comment type="subcellular location">
    <subcellularLocation>
        <location evidence="1">Nucleus</location>
        <location evidence="1">Nuclear pore complex</location>
    </subcellularLocation>
</comment>
<keyword evidence="5" id="KW-0811">Translocation</keyword>
<feature type="compositionally biased region" description="Polar residues" evidence="9">
    <location>
        <begin position="471"/>
        <end position="488"/>
    </location>
</feature>
<keyword evidence="6" id="KW-0906">Nuclear pore complex</keyword>
<evidence type="ECO:0000256" key="4">
    <source>
        <dbReference type="ARBA" id="ARBA00022927"/>
    </source>
</evidence>
<evidence type="ECO:0000256" key="9">
    <source>
        <dbReference type="SAM" id="MobiDB-lite"/>
    </source>
</evidence>
<evidence type="ECO:0000256" key="5">
    <source>
        <dbReference type="ARBA" id="ARBA00023010"/>
    </source>
</evidence>
<dbReference type="Proteomes" id="UP000274822">
    <property type="component" value="Unassembled WGS sequence"/>
</dbReference>
<feature type="coiled-coil region" evidence="8">
    <location>
        <begin position="141"/>
        <end position="168"/>
    </location>
</feature>
<organism evidence="10 11">
    <name type="scientific">Jimgerdemannia flammicorona</name>
    <dbReference type="NCBI Taxonomy" id="994334"/>
    <lineage>
        <taxon>Eukaryota</taxon>
        <taxon>Fungi</taxon>
        <taxon>Fungi incertae sedis</taxon>
        <taxon>Mucoromycota</taxon>
        <taxon>Mucoromycotina</taxon>
        <taxon>Endogonomycetes</taxon>
        <taxon>Endogonales</taxon>
        <taxon>Endogonaceae</taxon>
        <taxon>Jimgerdemannia</taxon>
    </lineage>
</organism>
<accession>A0A433QA12</accession>
<feature type="region of interest" description="Disordered" evidence="9">
    <location>
        <begin position="396"/>
        <end position="502"/>
    </location>
</feature>
<dbReference type="Gene3D" id="6.10.140.1350">
    <property type="match status" value="1"/>
</dbReference>
<gene>
    <name evidence="10" type="ORF">BC938DRAFT_470511</name>
</gene>
<reference evidence="10 11" key="1">
    <citation type="journal article" date="2018" name="New Phytol.">
        <title>Phylogenomics of Endogonaceae and evolution of mycorrhizas within Mucoromycota.</title>
        <authorList>
            <person name="Chang Y."/>
            <person name="Desiro A."/>
            <person name="Na H."/>
            <person name="Sandor L."/>
            <person name="Lipzen A."/>
            <person name="Clum A."/>
            <person name="Barry K."/>
            <person name="Grigoriev I.V."/>
            <person name="Martin F.M."/>
            <person name="Stajich J.E."/>
            <person name="Smith M.E."/>
            <person name="Bonito G."/>
            <person name="Spatafora J.W."/>
        </authorList>
    </citation>
    <scope>NUCLEOTIDE SEQUENCE [LARGE SCALE GENOMIC DNA]</scope>
    <source>
        <strain evidence="10 11">AD002</strain>
    </source>
</reference>
<keyword evidence="11" id="KW-1185">Reference proteome</keyword>
<keyword evidence="3" id="KW-0509">mRNA transport</keyword>
<evidence type="ECO:0000256" key="8">
    <source>
        <dbReference type="SAM" id="Coils"/>
    </source>
</evidence>
<feature type="compositionally biased region" description="Low complexity" evidence="9">
    <location>
        <begin position="396"/>
        <end position="411"/>
    </location>
</feature>
<name>A0A433QA12_9FUNG</name>
<feature type="compositionally biased region" description="Basic and acidic residues" evidence="9">
    <location>
        <begin position="219"/>
        <end position="234"/>
    </location>
</feature>
<dbReference type="InterPro" id="IPR024882">
    <property type="entry name" value="NUP58/p45/49"/>
</dbReference>
<dbReference type="GO" id="GO:0015031">
    <property type="term" value="P:protein transport"/>
    <property type="evidence" value="ECO:0007669"/>
    <property type="project" value="UniProtKB-KW"/>
</dbReference>
<feature type="compositionally biased region" description="Gly residues" evidence="9">
    <location>
        <begin position="489"/>
        <end position="502"/>
    </location>
</feature>
<proteinExistence type="predicted"/>
<dbReference type="GO" id="GO:0005643">
    <property type="term" value="C:nuclear pore"/>
    <property type="evidence" value="ECO:0007669"/>
    <property type="project" value="UniProtKB-SubCell"/>
</dbReference>
<dbReference type="EMBL" id="RBNJ01010022">
    <property type="protein sequence ID" value="RUS26625.1"/>
    <property type="molecule type" value="Genomic_DNA"/>
</dbReference>
<keyword evidence="4" id="KW-0653">Protein transport</keyword>
<sequence>MYFHHTTFSTAPALNPQTITKSSRYIELPDVAKQQLDELDRYMQTQIRVSEHISTQIKVTGEDLIAKVRTETEELAQKMDNLKGWLERDKNLVDHLRGVVQNEFKVAEEQAVRAIDIYKQSGRQGLFAAALRTENYFLDLVNGFEKRMQEYRQILEEIERNLVSLSHSTHQSPQAISEIMRNQHKSFLAIAGKVAQLDDAIKRQKEQYVAYRRKYYGDDRNPFDKKKQRQEDRPSTPSELNFIASTTLKPNPQPPAPAPTPAQTSLFNTAPTFGGTAPMFGGGGTFGATTSAAQPTQNLFGPGLSIPQSTRGLFGSQTASTQPQGGLFGQSGTSVAPIQTSLFGTTTTQPFQGFGSQPQQAFGATSTAQPQGGFFGQPASSAFGQPQNAFGAQTAFGGQQQTPFGGQPQTAFGGGQPQTAFGGGQPQTAFGGGQPQTAFGGGQPQTTFGGQTAFGGQQQAGQTPFGGQPTAFSGQSTAFGGQPTAQQGGLFGSGQTTGFGFN</sequence>
<evidence type="ECO:0000256" key="7">
    <source>
        <dbReference type="ARBA" id="ARBA00023242"/>
    </source>
</evidence>
<keyword evidence="2" id="KW-0813">Transport</keyword>
<dbReference type="GO" id="GO:0051028">
    <property type="term" value="P:mRNA transport"/>
    <property type="evidence" value="ECO:0007669"/>
    <property type="project" value="UniProtKB-KW"/>
</dbReference>
<evidence type="ECO:0000313" key="11">
    <source>
        <dbReference type="Proteomes" id="UP000274822"/>
    </source>
</evidence>
<dbReference type="GO" id="GO:0008139">
    <property type="term" value="F:nuclear localization sequence binding"/>
    <property type="evidence" value="ECO:0007669"/>
    <property type="project" value="InterPro"/>
</dbReference>
<comment type="caution">
    <text evidence="10">The sequence shown here is derived from an EMBL/GenBank/DDBJ whole genome shotgun (WGS) entry which is preliminary data.</text>
</comment>
<dbReference type="GO" id="GO:0017056">
    <property type="term" value="F:structural constituent of nuclear pore"/>
    <property type="evidence" value="ECO:0007669"/>
    <property type="project" value="InterPro"/>
</dbReference>
<feature type="compositionally biased region" description="Gly residues" evidence="9">
    <location>
        <begin position="412"/>
        <end position="443"/>
    </location>
</feature>
<evidence type="ECO:0000256" key="2">
    <source>
        <dbReference type="ARBA" id="ARBA00022448"/>
    </source>
</evidence>
<protein>
    <submittedName>
        <fullName evidence="10">Uncharacterized protein</fullName>
    </submittedName>
</protein>